<reference evidence="1" key="1">
    <citation type="journal article" date="2021" name="Proc. Natl. Acad. Sci. U.S.A.">
        <title>A Catalog of Tens of Thousands of Viruses from Human Metagenomes Reveals Hidden Associations with Chronic Diseases.</title>
        <authorList>
            <person name="Tisza M.J."/>
            <person name="Buck C.B."/>
        </authorList>
    </citation>
    <scope>NUCLEOTIDE SEQUENCE</scope>
    <source>
        <strain evidence="1">Ct2hZ16</strain>
    </source>
</reference>
<organism evidence="1">
    <name type="scientific">Siphoviridae sp. ct2hZ16</name>
    <dbReference type="NCBI Taxonomy" id="2826276"/>
    <lineage>
        <taxon>Viruses</taxon>
        <taxon>Duplodnaviria</taxon>
        <taxon>Heunggongvirae</taxon>
        <taxon>Uroviricota</taxon>
        <taxon>Caudoviricetes</taxon>
    </lineage>
</organism>
<name>A0A8S5QUS5_9CAUD</name>
<sequence length="117" mass="12751">MGYASKENMISFASQLRGRLYRTCTATFSVSGWTAANGKYTQSKTVTNSGAFTIKNVQPPLTTQTGNATTDATKRRNLGTIARAKAEFTVTAKNITVKITADTKPDCDLDVTWYLEV</sequence>
<evidence type="ECO:0000313" key="1">
    <source>
        <dbReference type="EMBL" id="DAE22808.1"/>
    </source>
</evidence>
<protein>
    <submittedName>
        <fullName evidence="1">Uncharacterized protein</fullName>
    </submittedName>
</protein>
<accession>A0A8S5QUS5</accession>
<dbReference type="EMBL" id="BK015739">
    <property type="protein sequence ID" value="DAE22808.1"/>
    <property type="molecule type" value="Genomic_DNA"/>
</dbReference>
<proteinExistence type="predicted"/>